<accession>A0AAV5LIQ8</accession>
<proteinExistence type="predicted"/>
<dbReference type="EMBL" id="BPVZ01000121">
    <property type="protein sequence ID" value="GKV37165.1"/>
    <property type="molecule type" value="Genomic_DNA"/>
</dbReference>
<keyword evidence="2" id="KW-1185">Reference proteome</keyword>
<dbReference type="Proteomes" id="UP001054252">
    <property type="component" value="Unassembled WGS sequence"/>
</dbReference>
<dbReference type="AlphaFoldDB" id="A0AAV5LIQ8"/>
<organism evidence="1 2">
    <name type="scientific">Rubroshorea leprosula</name>
    <dbReference type="NCBI Taxonomy" id="152421"/>
    <lineage>
        <taxon>Eukaryota</taxon>
        <taxon>Viridiplantae</taxon>
        <taxon>Streptophyta</taxon>
        <taxon>Embryophyta</taxon>
        <taxon>Tracheophyta</taxon>
        <taxon>Spermatophyta</taxon>
        <taxon>Magnoliopsida</taxon>
        <taxon>eudicotyledons</taxon>
        <taxon>Gunneridae</taxon>
        <taxon>Pentapetalae</taxon>
        <taxon>rosids</taxon>
        <taxon>malvids</taxon>
        <taxon>Malvales</taxon>
        <taxon>Dipterocarpaceae</taxon>
        <taxon>Rubroshorea</taxon>
    </lineage>
</organism>
<protein>
    <submittedName>
        <fullName evidence="1">Uncharacterized protein</fullName>
    </submittedName>
</protein>
<comment type="caution">
    <text evidence="1">The sequence shown here is derived from an EMBL/GenBank/DDBJ whole genome shotgun (WGS) entry which is preliminary data.</text>
</comment>
<evidence type="ECO:0000313" key="2">
    <source>
        <dbReference type="Proteomes" id="UP001054252"/>
    </source>
</evidence>
<reference evidence="1 2" key="1">
    <citation type="journal article" date="2021" name="Commun. Biol.">
        <title>The genome of Shorea leprosula (Dipterocarpaceae) highlights the ecological relevance of drought in aseasonal tropical rainforests.</title>
        <authorList>
            <person name="Ng K.K.S."/>
            <person name="Kobayashi M.J."/>
            <person name="Fawcett J.A."/>
            <person name="Hatakeyama M."/>
            <person name="Paape T."/>
            <person name="Ng C.H."/>
            <person name="Ang C.C."/>
            <person name="Tnah L.H."/>
            <person name="Lee C.T."/>
            <person name="Nishiyama T."/>
            <person name="Sese J."/>
            <person name="O'Brien M.J."/>
            <person name="Copetti D."/>
            <person name="Mohd Noor M.I."/>
            <person name="Ong R.C."/>
            <person name="Putra M."/>
            <person name="Sireger I.Z."/>
            <person name="Indrioko S."/>
            <person name="Kosugi Y."/>
            <person name="Izuno A."/>
            <person name="Isagi Y."/>
            <person name="Lee S.L."/>
            <person name="Shimizu K.K."/>
        </authorList>
    </citation>
    <scope>NUCLEOTIDE SEQUENCE [LARGE SCALE GENOMIC DNA]</scope>
    <source>
        <strain evidence="1">214</strain>
    </source>
</reference>
<gene>
    <name evidence="1" type="ORF">SLEP1_g45224</name>
</gene>
<sequence length="37" mass="3969">MCFIDDANLKISTVNSSGRVSIENISIDTNKVALDKG</sequence>
<evidence type="ECO:0000313" key="1">
    <source>
        <dbReference type="EMBL" id="GKV37165.1"/>
    </source>
</evidence>
<name>A0AAV5LIQ8_9ROSI</name>